<name>A0A844ZJN4_9SPHN</name>
<dbReference type="AlphaFoldDB" id="A0A844ZJN4"/>
<organism evidence="1 2">
    <name type="scientific">Parapontixanthobacter aurantiacus</name>
    <dbReference type="NCBI Taxonomy" id="1463599"/>
    <lineage>
        <taxon>Bacteria</taxon>
        <taxon>Pseudomonadati</taxon>
        <taxon>Pseudomonadota</taxon>
        <taxon>Alphaproteobacteria</taxon>
        <taxon>Sphingomonadales</taxon>
        <taxon>Erythrobacteraceae</taxon>
        <taxon>Parapontixanthobacter</taxon>
    </lineage>
</organism>
<comment type="caution">
    <text evidence="1">The sequence shown here is derived from an EMBL/GenBank/DDBJ whole genome shotgun (WGS) entry which is preliminary data.</text>
</comment>
<evidence type="ECO:0000313" key="1">
    <source>
        <dbReference type="EMBL" id="MXO87117.1"/>
    </source>
</evidence>
<protein>
    <submittedName>
        <fullName evidence="1">Helix-turn-helix domain-containing protein</fullName>
    </submittedName>
</protein>
<dbReference type="Proteomes" id="UP000433104">
    <property type="component" value="Unassembled WGS sequence"/>
</dbReference>
<proteinExistence type="predicted"/>
<sequence>MTANKLQVRAFGDNWVDVDKVVEGDPSADAKMIFIEPAEFKRAMKIGVVASTLGLSVRHLRRMIQSGDFPPSNLRKGRSHYWMPQAVRNWKEKRLSLDPTSAPSGRQRKWPTIFDIETEEETEAARKASDTQIMSAELRRMNRLMASDPEAFAEKFPNLRGWMKNYTKGKADS</sequence>
<dbReference type="SUPFAM" id="SSF46955">
    <property type="entry name" value="Putative DNA-binding domain"/>
    <property type="match status" value="1"/>
</dbReference>
<dbReference type="EMBL" id="WTYW01000007">
    <property type="protein sequence ID" value="MXO87117.1"/>
    <property type="molecule type" value="Genomic_DNA"/>
</dbReference>
<dbReference type="RefSeq" id="WP_160685515.1">
    <property type="nucleotide sequence ID" value="NZ_WTYW01000007.1"/>
</dbReference>
<gene>
    <name evidence="1" type="ORF">GRI38_13875</name>
</gene>
<keyword evidence="2" id="KW-1185">Reference proteome</keyword>
<dbReference type="InterPro" id="IPR009061">
    <property type="entry name" value="DNA-bd_dom_put_sf"/>
</dbReference>
<reference evidence="1 2" key="1">
    <citation type="submission" date="2019-12" db="EMBL/GenBank/DDBJ databases">
        <title>Genomic-based taxomic classification of the family Erythrobacteraceae.</title>
        <authorList>
            <person name="Xu L."/>
        </authorList>
    </citation>
    <scope>NUCLEOTIDE SEQUENCE [LARGE SCALE GENOMIC DNA]</scope>
    <source>
        <strain evidence="1 2">MCCC 1A09962</strain>
    </source>
</reference>
<evidence type="ECO:0000313" key="2">
    <source>
        <dbReference type="Proteomes" id="UP000433104"/>
    </source>
</evidence>
<accession>A0A844ZJN4</accession>